<protein>
    <submittedName>
        <fullName evidence="1">Uncharacterized protein</fullName>
    </submittedName>
</protein>
<dbReference type="Proteomes" id="UP000076154">
    <property type="component" value="Unassembled WGS sequence"/>
</dbReference>
<evidence type="ECO:0000313" key="1">
    <source>
        <dbReference type="EMBL" id="RDB25528.1"/>
    </source>
</evidence>
<name>A0A369JUS0_HYPMA</name>
<dbReference type="OrthoDB" id="120976at2759"/>
<dbReference type="InterPro" id="IPR032675">
    <property type="entry name" value="LRR_dom_sf"/>
</dbReference>
<dbReference type="InParanoid" id="A0A369JUS0"/>
<comment type="caution">
    <text evidence="1">The sequence shown here is derived from an EMBL/GenBank/DDBJ whole genome shotgun (WGS) entry which is preliminary data.</text>
</comment>
<dbReference type="Gene3D" id="3.80.10.10">
    <property type="entry name" value="Ribonuclease Inhibitor"/>
    <property type="match status" value="1"/>
</dbReference>
<sequence length="516" mass="57732">MQHHSIPLVDKNNPLYCPAVTASAYLDSLRRHLQRKQRSHVKPTGKQHDRHLQSFALVLDRALGSGTCDSSDEGEEDQPLVHLIDPRMRTSSNEEINLPYVIPAWEHKDTDSDSATSTEGTWIGVRKRRLLVDEHRQPSNVKRKRTSMKDIRVSPEHARSIQSVHESSFELDIQHHKLSYKTFPGSPQGGPIRLALDLGKSDSALAIRVRELEDQLYGPPIGTESPRGLKPFIERLDLLLPGIRLKQRLSHLEDVSHQSIVDFLASHGLLNERVLSTLRSSEIDRIALTESLLDANGLNLGSKEILTTFSKPNSFLFLSELSLSGIHIPDFDITHIHRLPKLSTLLLDNTAISNEAIFLLVPLRRTLTQLSLASNPAIDDDAVPAILLLSKLSFLSILNTSIKMPGLRRLAKTIYHDDRVIDIEIPTACERYVDNMHLKYALDVRPPLIINPRVCAQLSSGALKRNLAAHAMANPDIIAEGGKAEMAERLRLLLETRDMDLLVRDMILGIDGKEAT</sequence>
<dbReference type="SUPFAM" id="SSF52047">
    <property type="entry name" value="RNI-like"/>
    <property type="match status" value="1"/>
</dbReference>
<evidence type="ECO:0000313" key="2">
    <source>
        <dbReference type="Proteomes" id="UP000076154"/>
    </source>
</evidence>
<accession>A0A369JUS0</accession>
<reference evidence="1" key="1">
    <citation type="submission" date="2018-04" db="EMBL/GenBank/DDBJ databases">
        <title>Whole genome sequencing of Hypsizygus marmoreus.</title>
        <authorList>
            <person name="Choi I.-G."/>
            <person name="Min B."/>
            <person name="Kim J.-G."/>
            <person name="Kim S."/>
            <person name="Oh Y.-L."/>
            <person name="Kong W.-S."/>
            <person name="Park H."/>
            <person name="Jeong J."/>
            <person name="Song E.-S."/>
        </authorList>
    </citation>
    <scope>NUCLEOTIDE SEQUENCE [LARGE SCALE GENOMIC DNA]</scope>
    <source>
        <strain evidence="1">51987-8</strain>
    </source>
</reference>
<dbReference type="STRING" id="39966.A0A369JUS0"/>
<keyword evidence="2" id="KW-1185">Reference proteome</keyword>
<dbReference type="EMBL" id="LUEZ02000040">
    <property type="protein sequence ID" value="RDB25528.1"/>
    <property type="molecule type" value="Genomic_DNA"/>
</dbReference>
<dbReference type="AlphaFoldDB" id="A0A369JUS0"/>
<proteinExistence type="predicted"/>
<organism evidence="1 2">
    <name type="scientific">Hypsizygus marmoreus</name>
    <name type="common">White beech mushroom</name>
    <name type="synonym">Agaricus marmoreus</name>
    <dbReference type="NCBI Taxonomy" id="39966"/>
    <lineage>
        <taxon>Eukaryota</taxon>
        <taxon>Fungi</taxon>
        <taxon>Dikarya</taxon>
        <taxon>Basidiomycota</taxon>
        <taxon>Agaricomycotina</taxon>
        <taxon>Agaricomycetes</taxon>
        <taxon>Agaricomycetidae</taxon>
        <taxon>Agaricales</taxon>
        <taxon>Tricholomatineae</taxon>
        <taxon>Lyophyllaceae</taxon>
        <taxon>Hypsizygus</taxon>
    </lineage>
</organism>
<gene>
    <name evidence="1" type="ORF">Hypma_006214</name>
</gene>